<dbReference type="Proteomes" id="UP000010471">
    <property type="component" value="Plasmid pMIC7113.03"/>
</dbReference>
<reference evidence="1 2" key="1">
    <citation type="submission" date="2012-06" db="EMBL/GenBank/DDBJ databases">
        <title>Finished plasmid 3 of genome of Microcoleus sp. PCC 7113.</title>
        <authorList>
            <consortium name="US DOE Joint Genome Institute"/>
            <person name="Gugger M."/>
            <person name="Coursin T."/>
            <person name="Rippka R."/>
            <person name="Tandeau De Marsac N."/>
            <person name="Huntemann M."/>
            <person name="Wei C.-L."/>
            <person name="Han J."/>
            <person name="Detter J.C."/>
            <person name="Han C."/>
            <person name="Tapia R."/>
            <person name="Chen A."/>
            <person name="Kyrpides N."/>
            <person name="Mavromatis K."/>
            <person name="Markowitz V."/>
            <person name="Szeto E."/>
            <person name="Ivanova N."/>
            <person name="Pagani I."/>
            <person name="Pati A."/>
            <person name="Goodwin L."/>
            <person name="Nordberg H.P."/>
            <person name="Cantor M.N."/>
            <person name="Hua S.X."/>
            <person name="Woyke T."/>
            <person name="Kerfeld C.A."/>
        </authorList>
    </citation>
    <scope>NUCLEOTIDE SEQUENCE [LARGE SCALE GENOMIC DNA]</scope>
    <source>
        <strain evidence="1 2">PCC 7113</strain>
        <plasmid evidence="1 2">pMIC7113.03</plasmid>
    </source>
</reference>
<evidence type="ECO:0000313" key="1">
    <source>
        <dbReference type="EMBL" id="AFZ22212.1"/>
    </source>
</evidence>
<dbReference type="RefSeq" id="WP_015186268.1">
    <property type="nucleotide sequence ID" value="NC_019740.1"/>
</dbReference>
<name>K9WRN9_9CYAN</name>
<dbReference type="KEGG" id="mic:Mic7113_6645"/>
<gene>
    <name evidence="1" type="ORF">Mic7113_6645</name>
</gene>
<sequence length="67" mass="7578">MLFIRDIVQQALATGYLTIAAQEQLRQLLQTTKYGKEDINAFMRLQKAAMDGHVQQEKSELIRAGAL</sequence>
<evidence type="ECO:0000313" key="2">
    <source>
        <dbReference type="Proteomes" id="UP000010471"/>
    </source>
</evidence>
<dbReference type="HOGENOM" id="CLU_196740_0_0_3"/>
<keyword evidence="2" id="KW-1185">Reference proteome</keyword>
<dbReference type="EMBL" id="CP003633">
    <property type="protein sequence ID" value="AFZ22212.1"/>
    <property type="molecule type" value="Genomic_DNA"/>
</dbReference>
<keyword evidence="1" id="KW-0614">Plasmid</keyword>
<proteinExistence type="predicted"/>
<dbReference type="AlphaFoldDB" id="K9WRN9"/>
<dbReference type="eggNOG" id="ENOG50331N2">
    <property type="taxonomic scope" value="Bacteria"/>
</dbReference>
<accession>K9WRN9</accession>
<geneLocation type="plasmid" evidence="1 2">
    <name>pMIC7113.03</name>
</geneLocation>
<organism evidence="1 2">
    <name type="scientific">Allocoleopsis franciscana PCC 7113</name>
    <dbReference type="NCBI Taxonomy" id="1173027"/>
    <lineage>
        <taxon>Bacteria</taxon>
        <taxon>Bacillati</taxon>
        <taxon>Cyanobacteriota</taxon>
        <taxon>Cyanophyceae</taxon>
        <taxon>Coleofasciculales</taxon>
        <taxon>Coleofasciculaceae</taxon>
        <taxon>Allocoleopsis</taxon>
        <taxon>Allocoleopsis franciscana</taxon>
    </lineage>
</organism>
<protein>
    <submittedName>
        <fullName evidence="1">Uncharacterized protein</fullName>
    </submittedName>
</protein>
<dbReference type="OrthoDB" id="466921at2"/>